<evidence type="ECO:0000313" key="8">
    <source>
        <dbReference type="EMBL" id="PSN05650.1"/>
    </source>
</evidence>
<dbReference type="GO" id="GO:0055085">
    <property type="term" value="P:transmembrane transport"/>
    <property type="evidence" value="ECO:0007669"/>
    <property type="project" value="InterPro"/>
</dbReference>
<reference evidence="8 9" key="1">
    <citation type="submission" date="2018-03" db="EMBL/GenBank/DDBJ databases">
        <title>Draft genome sequence of the first documented clinical Siccibacter turicensis isolate in Austria.</title>
        <authorList>
            <person name="Lepuschitz S."/>
            <person name="Pekard-Amenitsch S."/>
            <person name="Haunold R."/>
            <person name="Schill S."/>
            <person name="Mach R."/>
            <person name="Allerberger F."/>
            <person name="Ruppitsch W."/>
            <person name="Forsythe S.J."/>
        </authorList>
    </citation>
    <scope>NUCLEOTIDE SEQUENCE [LARGE SCALE GENOMIC DNA]</scope>
    <source>
        <strain evidence="8 9">6100069499-17</strain>
    </source>
</reference>
<dbReference type="Proteomes" id="UP000240212">
    <property type="component" value="Unassembled WGS sequence"/>
</dbReference>
<keyword evidence="5 6" id="KW-0472">Membrane</keyword>
<evidence type="ECO:0000256" key="6">
    <source>
        <dbReference type="SAM" id="Phobius"/>
    </source>
</evidence>
<proteinExistence type="predicted"/>
<protein>
    <recommendedName>
        <fullName evidence="7">Citrate transporter-like domain-containing protein</fullName>
    </recommendedName>
</protein>
<feature type="domain" description="Citrate transporter-like" evidence="7">
    <location>
        <begin position="13"/>
        <end position="84"/>
    </location>
</feature>
<dbReference type="Pfam" id="PF03600">
    <property type="entry name" value="CitMHS"/>
    <property type="match status" value="1"/>
</dbReference>
<dbReference type="PANTHER" id="PTHR43568:SF1">
    <property type="entry name" value="P PROTEIN"/>
    <property type="match status" value="1"/>
</dbReference>
<accession>A0A2P8VDN6</accession>
<feature type="non-terminal residue" evidence="8">
    <location>
        <position position="89"/>
    </location>
</feature>
<evidence type="ECO:0000259" key="7">
    <source>
        <dbReference type="Pfam" id="PF03600"/>
    </source>
</evidence>
<keyword evidence="3 6" id="KW-0812">Transmembrane</keyword>
<dbReference type="AlphaFoldDB" id="A0A2P8VDN6"/>
<keyword evidence="4 6" id="KW-1133">Transmembrane helix</keyword>
<dbReference type="InterPro" id="IPR004680">
    <property type="entry name" value="Cit_transptr-like_dom"/>
</dbReference>
<organism evidence="8 9">
    <name type="scientific">Siccibacter turicensis</name>
    <dbReference type="NCBI Taxonomy" id="357233"/>
    <lineage>
        <taxon>Bacteria</taxon>
        <taxon>Pseudomonadati</taxon>
        <taxon>Pseudomonadota</taxon>
        <taxon>Gammaproteobacteria</taxon>
        <taxon>Enterobacterales</taxon>
        <taxon>Enterobacteriaceae</taxon>
        <taxon>Siccibacter</taxon>
    </lineage>
</organism>
<feature type="transmembrane region" description="Helical" evidence="6">
    <location>
        <begin position="58"/>
        <end position="84"/>
    </location>
</feature>
<gene>
    <name evidence="8" type="ORF">C7G83_20605</name>
</gene>
<evidence type="ECO:0000256" key="2">
    <source>
        <dbReference type="ARBA" id="ARBA00022448"/>
    </source>
</evidence>
<comment type="subcellular location">
    <subcellularLocation>
        <location evidence="1">Membrane</location>
        <topology evidence="1">Multi-pass membrane protein</topology>
    </subcellularLocation>
</comment>
<evidence type="ECO:0000256" key="5">
    <source>
        <dbReference type="ARBA" id="ARBA00023136"/>
    </source>
</evidence>
<dbReference type="RefSeq" id="WP_219927079.1">
    <property type="nucleotide sequence ID" value="NZ_PYEP01000124.1"/>
</dbReference>
<evidence type="ECO:0000313" key="9">
    <source>
        <dbReference type="Proteomes" id="UP000240212"/>
    </source>
</evidence>
<keyword evidence="2" id="KW-0813">Transport</keyword>
<dbReference type="GO" id="GO:0016020">
    <property type="term" value="C:membrane"/>
    <property type="evidence" value="ECO:0007669"/>
    <property type="project" value="UniProtKB-SubCell"/>
</dbReference>
<keyword evidence="9" id="KW-1185">Reference proteome</keyword>
<name>A0A2P8VDN6_9ENTR</name>
<evidence type="ECO:0000256" key="1">
    <source>
        <dbReference type="ARBA" id="ARBA00004141"/>
    </source>
</evidence>
<feature type="transmembrane region" description="Helical" evidence="6">
    <location>
        <begin position="26"/>
        <end position="46"/>
    </location>
</feature>
<comment type="caution">
    <text evidence="8">The sequence shown here is derived from an EMBL/GenBank/DDBJ whole genome shotgun (WGS) entry which is preliminary data.</text>
</comment>
<evidence type="ECO:0000256" key="4">
    <source>
        <dbReference type="ARBA" id="ARBA00022989"/>
    </source>
</evidence>
<dbReference type="EMBL" id="PYEP01000124">
    <property type="protein sequence ID" value="PSN05650.1"/>
    <property type="molecule type" value="Genomic_DNA"/>
</dbReference>
<sequence>MSIIAITVFVAGYALIASDRVSKTRVALTCAAIMVGAGIVGSDDVFYSHEAGIDWDVIFLLLGMMIIVSVLRHTGVFDYVAIWADNRSH</sequence>
<dbReference type="InterPro" id="IPR051475">
    <property type="entry name" value="Diverse_Ion_Transporter"/>
</dbReference>
<dbReference type="PANTHER" id="PTHR43568">
    <property type="entry name" value="P PROTEIN"/>
    <property type="match status" value="1"/>
</dbReference>
<evidence type="ECO:0000256" key="3">
    <source>
        <dbReference type="ARBA" id="ARBA00022692"/>
    </source>
</evidence>